<evidence type="ECO:0000259" key="5">
    <source>
        <dbReference type="Pfam" id="PF00884"/>
    </source>
</evidence>
<dbReference type="EMBL" id="PDUD01000001">
    <property type="protein sequence ID" value="PHN08584.1"/>
    <property type="molecule type" value="Genomic_DNA"/>
</dbReference>
<dbReference type="PROSITE" id="PS51257">
    <property type="entry name" value="PROKAR_LIPOPROTEIN"/>
    <property type="match status" value="1"/>
</dbReference>
<evidence type="ECO:0000256" key="2">
    <source>
        <dbReference type="ARBA" id="ARBA00022723"/>
    </source>
</evidence>
<dbReference type="SUPFAM" id="SSF53649">
    <property type="entry name" value="Alkaline phosphatase-like"/>
    <property type="match status" value="1"/>
</dbReference>
<dbReference type="OrthoDB" id="9765065at2"/>
<keyword evidence="4" id="KW-0106">Calcium</keyword>
<dbReference type="AlphaFoldDB" id="A0A2D0NJB0"/>
<dbReference type="GO" id="GO:0004065">
    <property type="term" value="F:arylsulfatase activity"/>
    <property type="evidence" value="ECO:0007669"/>
    <property type="project" value="TreeGrafter"/>
</dbReference>
<evidence type="ECO:0000256" key="3">
    <source>
        <dbReference type="ARBA" id="ARBA00022801"/>
    </source>
</evidence>
<dbReference type="InterPro" id="IPR024607">
    <property type="entry name" value="Sulfatase_CS"/>
</dbReference>
<dbReference type="InterPro" id="IPR000917">
    <property type="entry name" value="Sulfatase_N"/>
</dbReference>
<organism evidence="6 7">
    <name type="scientific">Flavilitoribacter nigricans (strain ATCC 23147 / DSM 23189 / NBRC 102662 / NCIMB 1420 / SS-2)</name>
    <name type="common">Lewinella nigricans</name>
    <dbReference type="NCBI Taxonomy" id="1122177"/>
    <lineage>
        <taxon>Bacteria</taxon>
        <taxon>Pseudomonadati</taxon>
        <taxon>Bacteroidota</taxon>
        <taxon>Saprospiria</taxon>
        <taxon>Saprospirales</taxon>
        <taxon>Lewinellaceae</taxon>
        <taxon>Flavilitoribacter</taxon>
    </lineage>
</organism>
<accession>A0A2D0NJB0</accession>
<protein>
    <recommendedName>
        <fullName evidence="5">Sulfatase N-terminal domain-containing protein</fullName>
    </recommendedName>
</protein>
<comment type="similarity">
    <text evidence="1">Belongs to the sulfatase family.</text>
</comment>
<keyword evidence="2" id="KW-0479">Metal-binding</keyword>
<dbReference type="PANTHER" id="PTHR42693:SF53">
    <property type="entry name" value="ENDO-4-O-SULFATASE"/>
    <property type="match status" value="1"/>
</dbReference>
<dbReference type="Gene3D" id="3.40.720.10">
    <property type="entry name" value="Alkaline Phosphatase, subunit A"/>
    <property type="match status" value="1"/>
</dbReference>
<name>A0A2D0NJB0_FLAN2</name>
<keyword evidence="7" id="KW-1185">Reference proteome</keyword>
<reference evidence="6 7" key="1">
    <citation type="submission" date="2017-10" db="EMBL/GenBank/DDBJ databases">
        <title>The draft genome sequence of Lewinella nigricans NBRC 102662.</title>
        <authorList>
            <person name="Wang K."/>
        </authorList>
    </citation>
    <scope>NUCLEOTIDE SEQUENCE [LARGE SCALE GENOMIC DNA]</scope>
    <source>
        <strain evidence="6 7">NBRC 102662</strain>
    </source>
</reference>
<evidence type="ECO:0000256" key="4">
    <source>
        <dbReference type="ARBA" id="ARBA00022837"/>
    </source>
</evidence>
<sequence length="474" mass="53406">MKNSVYSKLIIIGLILVGLVGCSRSTSSHASRQTDPPNIIVILADDAGYVDFGFMASQDLETPRIDQLAADGVIFTDAHVSASVCAPSRAGLITGRYQQRFGHECNGIPADDGLRPSVPTIGKHLQQQGYRTMALGKWHLGLGDAYHPNVRGFDDFYGFLSGSRSYFPNENQDQEGKPTAILHNREHVQFEGYLTDVLGDRAVQFIDQQQNKPFFMYLAFNAVHTPMHAKEEHLEKYRDHPRQKLAAMTWSMDENIGKVIDKLKSEGLYENTLIFFLSDNGGAYNNQSSSGPLKGWKGNKFEGGHRVPFTVTWPRRVKGGQTFDQLTSALDIFATSVQAAGIDPNTTETDGVDLLPYLNGERQGAPHDWLFWRKGKMAAVRKAEWKLIRLEDYGYRVYDLEANLGETENLTIENPQMKVELQSGLESWEKELEAPRWLEGDVWPQVTYEIHQALMENREPNYTNPGAMRRFKGQ</sequence>
<evidence type="ECO:0000313" key="7">
    <source>
        <dbReference type="Proteomes" id="UP000223913"/>
    </source>
</evidence>
<gene>
    <name evidence="6" type="ORF">CRP01_01345</name>
</gene>
<feature type="domain" description="Sulfatase N-terminal" evidence="5">
    <location>
        <begin position="37"/>
        <end position="342"/>
    </location>
</feature>
<dbReference type="PROSITE" id="PS00523">
    <property type="entry name" value="SULFATASE_1"/>
    <property type="match status" value="1"/>
</dbReference>
<dbReference type="RefSeq" id="WP_099148174.1">
    <property type="nucleotide sequence ID" value="NZ_PDUD01000001.1"/>
</dbReference>
<dbReference type="InterPro" id="IPR050738">
    <property type="entry name" value="Sulfatase"/>
</dbReference>
<dbReference type="PANTHER" id="PTHR42693">
    <property type="entry name" value="ARYLSULFATASE FAMILY MEMBER"/>
    <property type="match status" value="1"/>
</dbReference>
<dbReference type="InterPro" id="IPR017850">
    <property type="entry name" value="Alkaline_phosphatase_core_sf"/>
</dbReference>
<dbReference type="Gene3D" id="3.30.1120.10">
    <property type="match status" value="1"/>
</dbReference>
<dbReference type="Pfam" id="PF00884">
    <property type="entry name" value="Sulfatase"/>
    <property type="match status" value="1"/>
</dbReference>
<keyword evidence="3" id="KW-0378">Hydrolase</keyword>
<evidence type="ECO:0000256" key="1">
    <source>
        <dbReference type="ARBA" id="ARBA00008779"/>
    </source>
</evidence>
<proteinExistence type="inferred from homology"/>
<comment type="caution">
    <text evidence="6">The sequence shown here is derived from an EMBL/GenBank/DDBJ whole genome shotgun (WGS) entry which is preliminary data.</text>
</comment>
<dbReference type="GO" id="GO:0046872">
    <property type="term" value="F:metal ion binding"/>
    <property type="evidence" value="ECO:0007669"/>
    <property type="project" value="UniProtKB-KW"/>
</dbReference>
<dbReference type="Proteomes" id="UP000223913">
    <property type="component" value="Unassembled WGS sequence"/>
</dbReference>
<evidence type="ECO:0000313" key="6">
    <source>
        <dbReference type="EMBL" id="PHN08584.1"/>
    </source>
</evidence>